<evidence type="ECO:0000313" key="3">
    <source>
        <dbReference type="EMBL" id="DAZ99965.1"/>
    </source>
</evidence>
<keyword evidence="2" id="KW-0472">Membrane</keyword>
<evidence type="ECO:0000256" key="1">
    <source>
        <dbReference type="SAM" id="MobiDB-lite"/>
    </source>
</evidence>
<feature type="compositionally biased region" description="Acidic residues" evidence="1">
    <location>
        <begin position="513"/>
        <end position="526"/>
    </location>
</feature>
<dbReference type="Proteomes" id="UP001146120">
    <property type="component" value="Unassembled WGS sequence"/>
</dbReference>
<feature type="compositionally biased region" description="Basic residues" evidence="1">
    <location>
        <begin position="245"/>
        <end position="255"/>
    </location>
</feature>
<dbReference type="EMBL" id="DAKRPA010000073">
    <property type="protein sequence ID" value="DAZ99965.1"/>
    <property type="molecule type" value="Genomic_DNA"/>
</dbReference>
<dbReference type="AlphaFoldDB" id="A0AAV2YY80"/>
<reference evidence="3" key="1">
    <citation type="submission" date="2022-11" db="EMBL/GenBank/DDBJ databases">
        <authorList>
            <person name="Morgan W.R."/>
            <person name="Tartar A."/>
        </authorList>
    </citation>
    <scope>NUCLEOTIDE SEQUENCE</scope>
    <source>
        <strain evidence="3">ARSEF 373</strain>
    </source>
</reference>
<gene>
    <name evidence="3" type="ORF">N0F65_008772</name>
</gene>
<proteinExistence type="predicted"/>
<evidence type="ECO:0000313" key="4">
    <source>
        <dbReference type="Proteomes" id="UP001146120"/>
    </source>
</evidence>
<feature type="compositionally biased region" description="Basic and acidic residues" evidence="1">
    <location>
        <begin position="440"/>
        <end position="450"/>
    </location>
</feature>
<reference evidence="3" key="2">
    <citation type="journal article" date="2023" name="Microbiol Resour">
        <title>Decontamination and Annotation of the Draft Genome Sequence of the Oomycete Lagenidium giganteum ARSEF 373.</title>
        <authorList>
            <person name="Morgan W.R."/>
            <person name="Tartar A."/>
        </authorList>
    </citation>
    <scope>NUCLEOTIDE SEQUENCE</scope>
    <source>
        <strain evidence="3">ARSEF 373</strain>
    </source>
</reference>
<keyword evidence="4" id="KW-1185">Reference proteome</keyword>
<sequence length="526" mass="59738">MLVVVTSIAEVDTESTQLVARDPDADATVDIAVDATRHMPRRLANDENENKEEDPGLSMDEADRIEDQLNKALKSAIDKSKVQVGVATYRNAYGTRFAFPSVCYFISAGFLLLVAGMASLLYVVPVTPATGETSPFLLWFRTKKLDDEEEAEEENRRLSWARRPKKTYESIACETDDSLLVGLGGRFGDRVITIDDPDSLFDFPKREPKGIFAPVSPKRKVHIAGDEQGFFDDIPALRPASPSRSPKKSPRKSPIKKPQSPAVRRGTMRGGGETEEKSELLKEVERRASMAQRAEKRKEHAMKDITHENLQQEELQMYEYLEFVREFLEGAEIKKVCQQSARVVKRTFYLSQDLTTVYWNKVGNKKWLNKKKCLDMSHVDKVLKGFQGTRNVESKGKQEKSLLYVSVLTTDGKQLDLEAKDEAMRERLYIGFTKLASEKKEERLRRERGEPPLQQQPLQPPPPPPPEEETKPMLSKTKSVVDTAPRTRAMVRQAREERERAERGEEVVQEEEKQGEDDGSDYGLDD</sequence>
<accession>A0AAV2YY80</accession>
<feature type="region of interest" description="Disordered" evidence="1">
    <location>
        <begin position="440"/>
        <end position="526"/>
    </location>
</feature>
<comment type="caution">
    <text evidence="3">The sequence shown here is derived from an EMBL/GenBank/DDBJ whole genome shotgun (WGS) entry which is preliminary data.</text>
</comment>
<evidence type="ECO:0000256" key="2">
    <source>
        <dbReference type="SAM" id="Phobius"/>
    </source>
</evidence>
<organism evidence="3 4">
    <name type="scientific">Lagenidium giganteum</name>
    <dbReference type="NCBI Taxonomy" id="4803"/>
    <lineage>
        <taxon>Eukaryota</taxon>
        <taxon>Sar</taxon>
        <taxon>Stramenopiles</taxon>
        <taxon>Oomycota</taxon>
        <taxon>Peronosporomycetes</taxon>
        <taxon>Pythiales</taxon>
        <taxon>Pythiaceae</taxon>
    </lineage>
</organism>
<feature type="compositionally biased region" description="Low complexity" evidence="1">
    <location>
        <begin position="256"/>
        <end position="265"/>
    </location>
</feature>
<dbReference type="InterPro" id="IPR011993">
    <property type="entry name" value="PH-like_dom_sf"/>
</dbReference>
<feature type="compositionally biased region" description="Basic and acidic residues" evidence="1">
    <location>
        <begin position="493"/>
        <end position="512"/>
    </location>
</feature>
<keyword evidence="2" id="KW-0812">Transmembrane</keyword>
<feature type="transmembrane region" description="Helical" evidence="2">
    <location>
        <begin position="102"/>
        <end position="124"/>
    </location>
</feature>
<feature type="region of interest" description="Disordered" evidence="1">
    <location>
        <begin position="39"/>
        <end position="59"/>
    </location>
</feature>
<feature type="region of interest" description="Disordered" evidence="1">
    <location>
        <begin position="231"/>
        <end position="280"/>
    </location>
</feature>
<protein>
    <submittedName>
        <fullName evidence="3">Uncharacterized protein</fullName>
    </submittedName>
</protein>
<dbReference type="Gene3D" id="2.30.29.30">
    <property type="entry name" value="Pleckstrin-homology domain (PH domain)/Phosphotyrosine-binding domain (PTB)"/>
    <property type="match status" value="1"/>
</dbReference>
<keyword evidence="2" id="KW-1133">Transmembrane helix</keyword>
<name>A0AAV2YY80_9STRA</name>